<feature type="domain" description="TRAF-type" evidence="6">
    <location>
        <begin position="88"/>
        <end position="136"/>
    </location>
</feature>
<dbReference type="PANTHER" id="PTHR10131:SF94">
    <property type="entry name" value="TNF RECEPTOR-ASSOCIATED FACTOR 4"/>
    <property type="match status" value="1"/>
</dbReference>
<feature type="zinc finger region" description="TRAF-type" evidence="4">
    <location>
        <begin position="32"/>
        <end position="76"/>
    </location>
</feature>
<evidence type="ECO:0000256" key="3">
    <source>
        <dbReference type="ARBA" id="ARBA00022833"/>
    </source>
</evidence>
<dbReference type="SUPFAM" id="SSF57997">
    <property type="entry name" value="Tropomyosin"/>
    <property type="match status" value="1"/>
</dbReference>
<name>A0A7M5UZH2_9CNID</name>
<feature type="coiled-coil region" evidence="5">
    <location>
        <begin position="161"/>
        <end position="261"/>
    </location>
</feature>
<keyword evidence="2 4" id="KW-0863">Zinc-finger</keyword>
<sequence>MSSNQNEPEFKVVCLHRSQGCNWIGLKNEFKSHADRDCLYAEMTCQFTGCQMKFIRMHQKEHEEKCPHKEIACKHCNNVIVKERNIEAHYEQCEMVLVTCPNDGCGIMLQRRKMSEHEEKDCPFQVIECSFKMVGCDIKILRRDLNQHLRDANIRHTEFLLQNYAAQKQELTDTKNKLQTVEKQLETSNKEIENLQTELEDTKSDLNQTNGAITSLYKLSAAQSGKIIDSQNELNAVKQKLTENETKLKKIENEAWNIKQETKVQNETLERHRDIHFKTLTLTDTLSKGVGYLVQHLLETPVNLFKAIDVDHGVSKSGILPMEKIEFCDVSFNFDAFNASIFLDHQTYKTRTGKLLSKMEGGAIYYIDENNVFFKLILMENRCLWVQNVPDLVCQTGKKMYRNTHLIVFDNSKRQPTNYNICININGFTNDNSIISMYVLNDPEQPMNQLEYLQANDNILWDSCKSARNEIVFFIEKKKTVL</sequence>
<evidence type="ECO:0000259" key="6">
    <source>
        <dbReference type="PROSITE" id="PS50145"/>
    </source>
</evidence>
<dbReference type="PROSITE" id="PS50145">
    <property type="entry name" value="ZF_TRAF"/>
    <property type="match status" value="2"/>
</dbReference>
<evidence type="ECO:0000313" key="8">
    <source>
        <dbReference type="Proteomes" id="UP000594262"/>
    </source>
</evidence>
<evidence type="ECO:0000313" key="7">
    <source>
        <dbReference type="EnsemblMetazoa" id="CLYHEMP000959.1"/>
    </source>
</evidence>
<dbReference type="InterPro" id="IPR013083">
    <property type="entry name" value="Znf_RING/FYVE/PHD"/>
</dbReference>
<accession>A0A7M5UZH2</accession>
<evidence type="ECO:0000256" key="4">
    <source>
        <dbReference type="PROSITE-ProRule" id="PRU00207"/>
    </source>
</evidence>
<dbReference type="EnsemblMetazoa" id="CLYHEMT000959.1">
    <property type="protein sequence ID" value="CLYHEMP000959.1"/>
    <property type="gene ID" value="CLYHEMG000959"/>
</dbReference>
<evidence type="ECO:0000256" key="2">
    <source>
        <dbReference type="ARBA" id="ARBA00022771"/>
    </source>
</evidence>
<proteinExistence type="predicted"/>
<dbReference type="Gene3D" id="3.30.40.10">
    <property type="entry name" value="Zinc/RING finger domain, C3HC4 (zinc finger)"/>
    <property type="match status" value="2"/>
</dbReference>
<evidence type="ECO:0000256" key="1">
    <source>
        <dbReference type="ARBA" id="ARBA00022723"/>
    </source>
</evidence>
<dbReference type="Pfam" id="PF02176">
    <property type="entry name" value="zf-TRAF"/>
    <property type="match status" value="2"/>
</dbReference>
<dbReference type="GO" id="GO:0008270">
    <property type="term" value="F:zinc ion binding"/>
    <property type="evidence" value="ECO:0007669"/>
    <property type="project" value="UniProtKB-KW"/>
</dbReference>
<dbReference type="Gene3D" id="1.10.287.1490">
    <property type="match status" value="1"/>
</dbReference>
<dbReference type="OrthoDB" id="5973446at2759"/>
<dbReference type="AlphaFoldDB" id="A0A7M5UZH2"/>
<reference evidence="7" key="1">
    <citation type="submission" date="2021-01" db="UniProtKB">
        <authorList>
            <consortium name="EnsemblMetazoa"/>
        </authorList>
    </citation>
    <scope>IDENTIFICATION</scope>
</reference>
<dbReference type="Proteomes" id="UP000594262">
    <property type="component" value="Unplaced"/>
</dbReference>
<dbReference type="SUPFAM" id="SSF49599">
    <property type="entry name" value="TRAF domain-like"/>
    <property type="match status" value="2"/>
</dbReference>
<keyword evidence="5" id="KW-0175">Coiled coil</keyword>
<dbReference type="InterPro" id="IPR001293">
    <property type="entry name" value="Znf_TRAF"/>
</dbReference>
<keyword evidence="1 4" id="KW-0479">Metal-binding</keyword>
<keyword evidence="3 4" id="KW-0862">Zinc</keyword>
<keyword evidence="8" id="KW-1185">Reference proteome</keyword>
<feature type="domain" description="TRAF-type" evidence="6">
    <location>
        <begin position="32"/>
        <end position="76"/>
    </location>
</feature>
<dbReference type="PANTHER" id="PTHR10131">
    <property type="entry name" value="TNF RECEPTOR ASSOCIATED FACTOR"/>
    <property type="match status" value="1"/>
</dbReference>
<evidence type="ECO:0000256" key="5">
    <source>
        <dbReference type="SAM" id="Coils"/>
    </source>
</evidence>
<protein>
    <recommendedName>
        <fullName evidence="6">TRAF-type domain-containing protein</fullName>
    </recommendedName>
</protein>
<feature type="zinc finger region" description="TRAF-type" evidence="4">
    <location>
        <begin position="88"/>
        <end position="136"/>
    </location>
</feature>
<organism evidence="7 8">
    <name type="scientific">Clytia hemisphaerica</name>
    <dbReference type="NCBI Taxonomy" id="252671"/>
    <lineage>
        <taxon>Eukaryota</taxon>
        <taxon>Metazoa</taxon>
        <taxon>Cnidaria</taxon>
        <taxon>Hydrozoa</taxon>
        <taxon>Hydroidolina</taxon>
        <taxon>Leptothecata</taxon>
        <taxon>Obeliida</taxon>
        <taxon>Clytiidae</taxon>
        <taxon>Clytia</taxon>
    </lineage>
</organism>